<evidence type="ECO:0000313" key="5">
    <source>
        <dbReference type="Proteomes" id="UP000225108"/>
    </source>
</evidence>
<dbReference type="Pfam" id="PF20803">
    <property type="entry name" value="PaaX_M"/>
    <property type="match status" value="1"/>
</dbReference>
<proteinExistence type="predicted"/>
<dbReference type="Pfam" id="PF07848">
    <property type="entry name" value="PaaX"/>
    <property type="match status" value="1"/>
</dbReference>
<dbReference type="GO" id="GO:0006351">
    <property type="term" value="P:DNA-templated transcription"/>
    <property type="evidence" value="ECO:0007669"/>
    <property type="project" value="TreeGrafter"/>
</dbReference>
<dbReference type="Gene3D" id="1.20.58.1460">
    <property type="match status" value="1"/>
</dbReference>
<dbReference type="InterPro" id="IPR036388">
    <property type="entry name" value="WH-like_DNA-bd_sf"/>
</dbReference>
<dbReference type="RefSeq" id="WP_099384809.1">
    <property type="nucleotide sequence ID" value="NZ_PEBD01000011.1"/>
</dbReference>
<reference evidence="4 5" key="1">
    <citation type="submission" date="2017-10" db="EMBL/GenBank/DDBJ databases">
        <title>The draft genome sequence of Williamsia sp. BULT 1.1 isolated from the semi-arid grassland soils from South Africa.</title>
        <authorList>
            <person name="Kabwe M.H."/>
            <person name="Govender N."/>
            <person name="Mutseka Lunga P."/>
            <person name="Vikram S."/>
            <person name="Makhalanyane T.P."/>
        </authorList>
    </citation>
    <scope>NUCLEOTIDE SEQUENCE [LARGE SCALE GENOMIC DNA]</scope>
    <source>
        <strain evidence="4 5">BULT 1.1</strain>
    </source>
</reference>
<evidence type="ECO:0000259" key="1">
    <source>
        <dbReference type="Pfam" id="PF07848"/>
    </source>
</evidence>
<dbReference type="Pfam" id="PF08223">
    <property type="entry name" value="PaaX_C"/>
    <property type="match status" value="1"/>
</dbReference>
<feature type="domain" description="Transcriptional repressor PaaX-like C-terminal" evidence="2">
    <location>
        <begin position="168"/>
        <end position="230"/>
    </location>
</feature>
<dbReference type="InterPro" id="IPR012906">
    <property type="entry name" value="PaaX-like_N"/>
</dbReference>
<dbReference type="PANTHER" id="PTHR30319:SF1">
    <property type="entry name" value="TRANSCRIPTIONAL REPRESSOR PAAX"/>
    <property type="match status" value="1"/>
</dbReference>
<dbReference type="AlphaFoldDB" id="A0A2G3PGM8"/>
<feature type="domain" description="Transcriptional repressor PaaX-like N-terminal" evidence="1">
    <location>
        <begin position="10"/>
        <end position="71"/>
    </location>
</feature>
<evidence type="ECO:0000259" key="3">
    <source>
        <dbReference type="Pfam" id="PF20803"/>
    </source>
</evidence>
<dbReference type="PANTHER" id="PTHR30319">
    <property type="entry name" value="PHENYLACETIC ACID REGULATOR-RELATED TRANSCRIPTIONAL REPRESSOR"/>
    <property type="match status" value="1"/>
</dbReference>
<dbReference type="Gene3D" id="3.30.70.2650">
    <property type="match status" value="1"/>
</dbReference>
<gene>
    <name evidence="4" type="ORF">CSW57_22060</name>
</gene>
<evidence type="ECO:0000259" key="2">
    <source>
        <dbReference type="Pfam" id="PF08223"/>
    </source>
</evidence>
<organism evidence="4 5">
    <name type="scientific">Williamsia marianensis</name>
    <dbReference type="NCBI Taxonomy" id="85044"/>
    <lineage>
        <taxon>Bacteria</taxon>
        <taxon>Bacillati</taxon>
        <taxon>Actinomycetota</taxon>
        <taxon>Actinomycetes</taxon>
        <taxon>Mycobacteriales</taxon>
        <taxon>Nocardiaceae</taxon>
        <taxon>Williamsia</taxon>
    </lineage>
</organism>
<evidence type="ECO:0000313" key="4">
    <source>
        <dbReference type="EMBL" id="PHV64964.1"/>
    </source>
</evidence>
<dbReference type="Gene3D" id="1.10.10.10">
    <property type="entry name" value="Winged helix-like DNA-binding domain superfamily/Winged helix DNA-binding domain"/>
    <property type="match status" value="1"/>
</dbReference>
<dbReference type="InterPro" id="IPR013225">
    <property type="entry name" value="PaaX_C"/>
</dbReference>
<dbReference type="EMBL" id="PEBD01000011">
    <property type="protein sequence ID" value="PHV64964.1"/>
    <property type="molecule type" value="Genomic_DNA"/>
</dbReference>
<comment type="caution">
    <text evidence="4">The sequence shown here is derived from an EMBL/GenBank/DDBJ whole genome shotgun (WGS) entry which is preliminary data.</text>
</comment>
<dbReference type="InterPro" id="IPR048846">
    <property type="entry name" value="PaaX-like_central"/>
</dbReference>
<name>A0A2G3PGM8_WILMA</name>
<feature type="domain" description="Transcriptional repressor PaaX-like central Cas2-like" evidence="3">
    <location>
        <begin position="86"/>
        <end position="135"/>
    </location>
</feature>
<sequence>MNTTLVPPVSARSALLSLLLGAQPPQLPGREIVAAMKLIGFSESTTRVALSRMVASGDLVRADALYTLSERLIARQESVRTPEFRTWTGTWEMAVVTTTGRSAPERVALRADMARQRVGELREGVWMRPANLQRGWPDRLQAVSSCFEASPLGDPVELAQKLWDLDEWRRLALRYLDELDAATDEPTRFVTMVAAVRHLQTDPLLPTELLPDDWPGQALSTTYDDYRAWLASMREHP</sequence>
<dbReference type="Proteomes" id="UP000225108">
    <property type="component" value="Unassembled WGS sequence"/>
</dbReference>
<protein>
    <submittedName>
        <fullName evidence="4">PaaX family transcriptional regulator</fullName>
    </submittedName>
</protein>
<accession>A0A2G3PGM8</accession>